<dbReference type="GO" id="GO:0005886">
    <property type="term" value="C:plasma membrane"/>
    <property type="evidence" value="ECO:0007669"/>
    <property type="project" value="UniProtKB-SubCell"/>
</dbReference>
<evidence type="ECO:0000313" key="7">
    <source>
        <dbReference type="EMBL" id="ASF47113.1"/>
    </source>
</evidence>
<evidence type="ECO:0000256" key="4">
    <source>
        <dbReference type="ARBA" id="ARBA00022989"/>
    </source>
</evidence>
<dbReference type="PANTHER" id="PTHR30213">
    <property type="entry name" value="INNER MEMBRANE PROTEIN YHJD"/>
    <property type="match status" value="1"/>
</dbReference>
<evidence type="ECO:0000256" key="6">
    <source>
        <dbReference type="SAM" id="Phobius"/>
    </source>
</evidence>
<dbReference type="Gene3D" id="1.10.10.10">
    <property type="entry name" value="Winged helix-like DNA-binding domain superfamily/Winged helix DNA-binding domain"/>
    <property type="match status" value="1"/>
</dbReference>
<dbReference type="NCBIfam" id="TIGR00765">
    <property type="entry name" value="yihY_not_rbn"/>
    <property type="match status" value="1"/>
</dbReference>
<protein>
    <submittedName>
        <fullName evidence="7">Ribonuclease BN</fullName>
    </submittedName>
</protein>
<accession>A0A1Z4C0S0</accession>
<gene>
    <name evidence="7" type="ORF">CEK71_14110</name>
</gene>
<dbReference type="InterPro" id="IPR017039">
    <property type="entry name" value="Virul_fac_BrkB"/>
</dbReference>
<comment type="subcellular location">
    <subcellularLocation>
        <location evidence="1">Cell membrane</location>
        <topology evidence="1">Multi-pass membrane protein</topology>
    </subcellularLocation>
</comment>
<evidence type="ECO:0000256" key="2">
    <source>
        <dbReference type="ARBA" id="ARBA00022475"/>
    </source>
</evidence>
<name>A0A1Z4C0S0_9GAMM</name>
<dbReference type="OrthoDB" id="9808671at2"/>
<dbReference type="Proteomes" id="UP000197019">
    <property type="component" value="Chromosome"/>
</dbReference>
<keyword evidence="2" id="KW-1003">Cell membrane</keyword>
<keyword evidence="3 6" id="KW-0812">Transmembrane</keyword>
<dbReference type="Pfam" id="PF03631">
    <property type="entry name" value="Virul_fac_BrkB"/>
    <property type="match status" value="1"/>
</dbReference>
<keyword evidence="5 6" id="KW-0472">Membrane</keyword>
<dbReference type="AlphaFoldDB" id="A0A1Z4C0S0"/>
<evidence type="ECO:0000256" key="1">
    <source>
        <dbReference type="ARBA" id="ARBA00004651"/>
    </source>
</evidence>
<evidence type="ECO:0000313" key="8">
    <source>
        <dbReference type="Proteomes" id="UP000197019"/>
    </source>
</evidence>
<dbReference type="SUPFAM" id="SSF46785">
    <property type="entry name" value="Winged helix' DNA-binding domain"/>
    <property type="match status" value="1"/>
</dbReference>
<dbReference type="EMBL" id="CP022129">
    <property type="protein sequence ID" value="ASF47113.1"/>
    <property type="molecule type" value="Genomic_DNA"/>
</dbReference>
<dbReference type="KEGG" id="mpsy:CEK71_14110"/>
<sequence length="429" mass="47210">MAHLNFTEQRQTAVAGLKLLLRISLREFNEGGLKFRAMSLVYTSLLALAPLLAVSFSILKAFGVHNQIQALLTELLAPLRGNAQEVTDKIITFVDNIQVGVLGFVGFLTLFYTAVSLLEQVEECFNHIWRVAKPRSLYRRFSDYLSVIMIGPVLLFSGLGIAASMTSTALVQRLIALEPFGTVYYLAGLILPYVLMIAAFTFVYAFIPNTPVKLRPALIGGVCAGLVWKATGFIFAVFIVDSAQYSAIYSGFAVILVAMIWLYLSWLILLLGGVMTFYIQFPHYLSYASRSPRLSIRSQEQLGLLLMHLIGRQYLQGGAACTLQSLSETINMPWEPVAALLACLQQHGLVVVIDGDTKTYRPAHDTDTILLRDIIRAIRSDGDQPALQATDSLQALFSELDGSIGAVLQERNLRELVTAKIAALPTTPT</sequence>
<feature type="transmembrane region" description="Helical" evidence="6">
    <location>
        <begin position="97"/>
        <end position="118"/>
    </location>
</feature>
<dbReference type="PANTHER" id="PTHR30213:SF0">
    <property type="entry name" value="UPF0761 MEMBRANE PROTEIN YIHY"/>
    <property type="match status" value="1"/>
</dbReference>
<proteinExistence type="predicted"/>
<keyword evidence="8" id="KW-1185">Reference proteome</keyword>
<dbReference type="InterPro" id="IPR036388">
    <property type="entry name" value="WH-like_DNA-bd_sf"/>
</dbReference>
<feature type="transmembrane region" description="Helical" evidence="6">
    <location>
        <begin position="252"/>
        <end position="279"/>
    </location>
</feature>
<feature type="transmembrane region" description="Helical" evidence="6">
    <location>
        <begin position="183"/>
        <end position="206"/>
    </location>
</feature>
<evidence type="ECO:0000256" key="5">
    <source>
        <dbReference type="ARBA" id="ARBA00023136"/>
    </source>
</evidence>
<feature type="transmembrane region" description="Helical" evidence="6">
    <location>
        <begin position="218"/>
        <end position="240"/>
    </location>
</feature>
<organism evidence="7 8">
    <name type="scientific">Methylovulum psychrotolerans</name>
    <dbReference type="NCBI Taxonomy" id="1704499"/>
    <lineage>
        <taxon>Bacteria</taxon>
        <taxon>Pseudomonadati</taxon>
        <taxon>Pseudomonadota</taxon>
        <taxon>Gammaproteobacteria</taxon>
        <taxon>Methylococcales</taxon>
        <taxon>Methylococcaceae</taxon>
        <taxon>Methylovulum</taxon>
    </lineage>
</organism>
<dbReference type="InterPro" id="IPR036390">
    <property type="entry name" value="WH_DNA-bd_sf"/>
</dbReference>
<reference evidence="7 8" key="1">
    <citation type="submission" date="2017-06" db="EMBL/GenBank/DDBJ databases">
        <title>Genome Sequencing of the methanotroph Methylovulum psychrotolerants str. HV10-M2 isolated from a high-altitude environment.</title>
        <authorList>
            <person name="Mateos-Rivera A."/>
        </authorList>
    </citation>
    <scope>NUCLEOTIDE SEQUENCE [LARGE SCALE GENOMIC DNA]</scope>
    <source>
        <strain evidence="7 8">HV10_M2</strain>
    </source>
</reference>
<feature type="transmembrane region" description="Helical" evidence="6">
    <location>
        <begin position="144"/>
        <end position="163"/>
    </location>
</feature>
<evidence type="ECO:0000256" key="3">
    <source>
        <dbReference type="ARBA" id="ARBA00022692"/>
    </source>
</evidence>
<feature type="transmembrane region" description="Helical" evidence="6">
    <location>
        <begin position="40"/>
        <end position="59"/>
    </location>
</feature>
<keyword evidence="4 6" id="KW-1133">Transmembrane helix</keyword>
<dbReference type="RefSeq" id="WP_088619985.1">
    <property type="nucleotide sequence ID" value="NZ_CP022129.1"/>
</dbReference>